<comment type="caution">
    <text evidence="3">The sequence shown here is derived from an EMBL/GenBank/DDBJ whole genome shotgun (WGS) entry which is preliminary data.</text>
</comment>
<gene>
    <name evidence="3" type="ORF">HHL24_13955</name>
</gene>
<dbReference type="SUPFAM" id="SSF51735">
    <property type="entry name" value="NAD(P)-binding Rossmann-fold domains"/>
    <property type="match status" value="1"/>
</dbReference>
<dbReference type="PANTHER" id="PTHR43708">
    <property type="entry name" value="CONSERVED EXPRESSED OXIDOREDUCTASE (EUROFUNG)"/>
    <property type="match status" value="1"/>
</dbReference>
<keyword evidence="4" id="KW-1185">Reference proteome</keyword>
<dbReference type="Gene3D" id="3.40.50.720">
    <property type="entry name" value="NAD(P)-binding Rossmann-like Domain"/>
    <property type="match status" value="1"/>
</dbReference>
<name>A0A848I9R2_9BURK</name>
<dbReference type="Pfam" id="PF01408">
    <property type="entry name" value="GFO_IDH_MocA"/>
    <property type="match status" value="1"/>
</dbReference>
<dbReference type="InterPro" id="IPR000683">
    <property type="entry name" value="Gfo/Idh/MocA-like_OxRdtase_N"/>
</dbReference>
<evidence type="ECO:0000259" key="1">
    <source>
        <dbReference type="Pfam" id="PF01408"/>
    </source>
</evidence>
<dbReference type="Gene3D" id="3.30.360.10">
    <property type="entry name" value="Dihydrodipicolinate Reductase, domain 2"/>
    <property type="match status" value="1"/>
</dbReference>
<dbReference type="AlphaFoldDB" id="A0A848I9R2"/>
<dbReference type="SUPFAM" id="SSF55347">
    <property type="entry name" value="Glyceraldehyde-3-phosphate dehydrogenase-like, C-terminal domain"/>
    <property type="match status" value="1"/>
</dbReference>
<accession>A0A848I9R2</accession>
<reference evidence="3 4" key="1">
    <citation type="submission" date="2020-04" db="EMBL/GenBank/DDBJ databases">
        <title>Paraburkholderia sp. RP-4-7 isolated from soil.</title>
        <authorList>
            <person name="Dahal R.H."/>
        </authorList>
    </citation>
    <scope>NUCLEOTIDE SEQUENCE [LARGE SCALE GENOMIC DNA]</scope>
    <source>
        <strain evidence="3 4">RP-4-7</strain>
    </source>
</reference>
<dbReference type="InterPro" id="IPR036291">
    <property type="entry name" value="NAD(P)-bd_dom_sf"/>
</dbReference>
<sequence>MVGGGQGGYIGAAHRLAARLDDCYDFVAGALSSDPQRAAESGRVLRLDPARSYADYREMARVEAQREDGIDAVVVVTPNHLHAPVTTAFLEAGIHVICDKPLAMSLEEALQMQALAQSTGKLLAVTYTYSGYAMVRHAKEMVAAGELGEVRFVHVEYVQDWLAEPVEQQGNKQAEWRTDPARTGPGGCLGDIGTHAYQLASFVTGMLPSDISADVVAMVPGRRVDDHVQAILRYPSGARGSLFASQIATGEGNALRLRVYGTKASISFDQEHPDFLWYTPLNGNPVWLTKGRAHSPASDHATRIPAGHPEGYFEAFAQLYRDAALQIAAMLERRPIPASSALLTTVEDGVQGMRFIEAALRSSAQAGARVPIA</sequence>
<feature type="domain" description="Gfo/Idh/MocA-like oxidoreductase N-terminal" evidence="1">
    <location>
        <begin position="8"/>
        <end position="127"/>
    </location>
</feature>
<dbReference type="PANTHER" id="PTHR43708:SF3">
    <property type="entry name" value="OXIDOREDUCTASE"/>
    <property type="match status" value="1"/>
</dbReference>
<evidence type="ECO:0000313" key="3">
    <source>
        <dbReference type="EMBL" id="NML99041.1"/>
    </source>
</evidence>
<feature type="domain" description="GFO/IDH/MocA-like oxidoreductase" evidence="2">
    <location>
        <begin position="135"/>
        <end position="266"/>
    </location>
</feature>
<dbReference type="InterPro" id="IPR055170">
    <property type="entry name" value="GFO_IDH_MocA-like_dom"/>
</dbReference>
<evidence type="ECO:0000313" key="4">
    <source>
        <dbReference type="Proteomes" id="UP000544134"/>
    </source>
</evidence>
<organism evidence="3 4">
    <name type="scientific">Paraburkholderia polaris</name>
    <dbReference type="NCBI Taxonomy" id="2728848"/>
    <lineage>
        <taxon>Bacteria</taxon>
        <taxon>Pseudomonadati</taxon>
        <taxon>Pseudomonadota</taxon>
        <taxon>Betaproteobacteria</taxon>
        <taxon>Burkholderiales</taxon>
        <taxon>Burkholderiaceae</taxon>
        <taxon>Paraburkholderia</taxon>
    </lineage>
</organism>
<dbReference type="Proteomes" id="UP000544134">
    <property type="component" value="Unassembled WGS sequence"/>
</dbReference>
<dbReference type="InterPro" id="IPR051317">
    <property type="entry name" value="Gfo/Idh/MocA_oxidoreduct"/>
</dbReference>
<dbReference type="EMBL" id="JABBGJ010000013">
    <property type="protein sequence ID" value="NML99041.1"/>
    <property type="molecule type" value="Genomic_DNA"/>
</dbReference>
<protein>
    <submittedName>
        <fullName evidence="3">Gfo/Idh/MocA family oxidoreductase</fullName>
    </submittedName>
</protein>
<evidence type="ECO:0000259" key="2">
    <source>
        <dbReference type="Pfam" id="PF22725"/>
    </source>
</evidence>
<dbReference type="GO" id="GO:0000166">
    <property type="term" value="F:nucleotide binding"/>
    <property type="evidence" value="ECO:0007669"/>
    <property type="project" value="InterPro"/>
</dbReference>
<proteinExistence type="predicted"/>
<dbReference type="Pfam" id="PF22725">
    <property type="entry name" value="GFO_IDH_MocA_C3"/>
    <property type="match status" value="1"/>
</dbReference>